<accession>A0A139GWI7</accession>
<dbReference type="STRING" id="321146.A0A139GWI7"/>
<dbReference type="AlphaFoldDB" id="A0A139GWI7"/>
<gene>
    <name evidence="2" type="ORF">AC578_7490</name>
</gene>
<reference evidence="2 3" key="1">
    <citation type="submission" date="2015-07" db="EMBL/GenBank/DDBJ databases">
        <title>Comparative genomics of the Sigatoka disease complex on banana suggests a link between parallel evolutionary changes in Pseudocercospora fijiensis and Pseudocercospora eumusae and increased virulence on the banana host.</title>
        <authorList>
            <person name="Chang T.-C."/>
            <person name="Salvucci A."/>
            <person name="Crous P.W."/>
            <person name="Stergiopoulos I."/>
        </authorList>
    </citation>
    <scope>NUCLEOTIDE SEQUENCE [LARGE SCALE GENOMIC DNA]</scope>
    <source>
        <strain evidence="2 3">CBS 114824</strain>
    </source>
</reference>
<organism evidence="2 3">
    <name type="scientific">Pseudocercospora eumusae</name>
    <dbReference type="NCBI Taxonomy" id="321146"/>
    <lineage>
        <taxon>Eukaryota</taxon>
        <taxon>Fungi</taxon>
        <taxon>Dikarya</taxon>
        <taxon>Ascomycota</taxon>
        <taxon>Pezizomycotina</taxon>
        <taxon>Dothideomycetes</taxon>
        <taxon>Dothideomycetidae</taxon>
        <taxon>Mycosphaerellales</taxon>
        <taxon>Mycosphaerellaceae</taxon>
        <taxon>Pseudocercospora</taxon>
    </lineage>
</organism>
<dbReference type="OrthoDB" id="4161595at2759"/>
<keyword evidence="3" id="KW-1185">Reference proteome</keyword>
<evidence type="ECO:0000313" key="3">
    <source>
        <dbReference type="Proteomes" id="UP000070133"/>
    </source>
</evidence>
<feature type="region of interest" description="Disordered" evidence="1">
    <location>
        <begin position="334"/>
        <end position="400"/>
    </location>
</feature>
<feature type="compositionally biased region" description="Acidic residues" evidence="1">
    <location>
        <begin position="370"/>
        <end position="380"/>
    </location>
</feature>
<dbReference type="EMBL" id="LFZN01000280">
    <property type="protein sequence ID" value="KXS94541.1"/>
    <property type="molecule type" value="Genomic_DNA"/>
</dbReference>
<protein>
    <submittedName>
        <fullName evidence="2">Uncharacterized protein</fullName>
    </submittedName>
</protein>
<feature type="compositionally biased region" description="Low complexity" evidence="1">
    <location>
        <begin position="280"/>
        <end position="295"/>
    </location>
</feature>
<comment type="caution">
    <text evidence="2">The sequence shown here is derived from an EMBL/GenBank/DDBJ whole genome shotgun (WGS) entry which is preliminary data.</text>
</comment>
<dbReference type="Proteomes" id="UP000070133">
    <property type="component" value="Unassembled WGS sequence"/>
</dbReference>
<evidence type="ECO:0000313" key="2">
    <source>
        <dbReference type="EMBL" id="KXS94541.1"/>
    </source>
</evidence>
<evidence type="ECO:0000256" key="1">
    <source>
        <dbReference type="SAM" id="MobiDB-lite"/>
    </source>
</evidence>
<name>A0A139GWI7_9PEZI</name>
<sequence>MSAATKQTKTSTTISSAPVVPWKCSDRLCTSGQTYQNRNEVGRKVVSDFFGRNKNATKAIDDDVWHWQCRKGYQRAKYAADKGSAIDQKTFYMTHLRDQLIRIKLWRPEATFTIQLSKPAKTRLDRYHSILRRNGNNVQDATDQITVPAKAGKSSKPLALALADGIKPDHAEHIDSNFSGAGRATDFILDTIFPWIEQEFSSGAMTLMPPIEFLLSDPQPGELVTDPATNYDRWTALLDGRGSGTNVDPGTSKKRKASGDDDDAAAATTPKRPRLILKLSPSSGVSPRSRPPIKLSLKKKKKTPPASFIDPFALDREKDLAAARGLLSLGRQEVRPARPGDSLPLYVPPPPPVPGGGRAALRAKVRVREEESEESGDDGEFAGPIMSRGMVFAGAKRRRS</sequence>
<proteinExistence type="predicted"/>
<feature type="region of interest" description="Disordered" evidence="1">
    <location>
        <begin position="237"/>
        <end position="304"/>
    </location>
</feature>